<feature type="transmembrane region" description="Helical" evidence="7">
    <location>
        <begin position="37"/>
        <end position="56"/>
    </location>
</feature>
<name>A0A7X8XVE3_9BACT</name>
<dbReference type="InterPro" id="IPR002524">
    <property type="entry name" value="Cation_efflux"/>
</dbReference>
<comment type="caution">
    <text evidence="9">The sequence shown here is derived from an EMBL/GenBank/DDBJ whole genome shotgun (WGS) entry which is preliminary data.</text>
</comment>
<evidence type="ECO:0000313" key="10">
    <source>
        <dbReference type="Proteomes" id="UP000585050"/>
    </source>
</evidence>
<evidence type="ECO:0000256" key="6">
    <source>
        <dbReference type="ARBA" id="ARBA00023136"/>
    </source>
</evidence>
<dbReference type="InterPro" id="IPR058533">
    <property type="entry name" value="Cation_efflux_TM"/>
</dbReference>
<keyword evidence="5 7" id="KW-1133">Transmembrane helix</keyword>
<dbReference type="PANTHER" id="PTHR43840:SF15">
    <property type="entry name" value="MITOCHONDRIAL METAL TRANSPORTER 1-RELATED"/>
    <property type="match status" value="1"/>
</dbReference>
<feature type="transmembrane region" description="Helical" evidence="7">
    <location>
        <begin position="77"/>
        <end position="95"/>
    </location>
</feature>
<dbReference type="NCBIfam" id="TIGR01297">
    <property type="entry name" value="CDF"/>
    <property type="match status" value="1"/>
</dbReference>
<dbReference type="EMBL" id="JABAIL010000002">
    <property type="protein sequence ID" value="NLR90980.1"/>
    <property type="molecule type" value="Genomic_DNA"/>
</dbReference>
<dbReference type="PANTHER" id="PTHR43840">
    <property type="entry name" value="MITOCHONDRIAL METAL TRANSPORTER 1-RELATED"/>
    <property type="match status" value="1"/>
</dbReference>
<comment type="subcellular location">
    <subcellularLocation>
        <location evidence="1">Membrane</location>
        <topology evidence="1">Multi-pass membrane protein</topology>
    </subcellularLocation>
</comment>
<comment type="similarity">
    <text evidence="2">Belongs to the cation diffusion facilitator (CDF) transporter (TC 2.A.4) family.</text>
</comment>
<reference evidence="9 10" key="1">
    <citation type="submission" date="2020-04" db="EMBL/GenBank/DDBJ databases">
        <title>Flammeovirga sp. SR4, a novel species isolated from seawater.</title>
        <authorList>
            <person name="Wang X."/>
        </authorList>
    </citation>
    <scope>NUCLEOTIDE SEQUENCE [LARGE SCALE GENOMIC DNA]</scope>
    <source>
        <strain evidence="9 10">SR4</strain>
    </source>
</reference>
<evidence type="ECO:0000256" key="2">
    <source>
        <dbReference type="ARBA" id="ARBA00008114"/>
    </source>
</evidence>
<sequence length="303" mass="34655">MEKKLMRLSLVMNAVLAFSGLYFGYKAHSSAILTDGMYSSLLAVMSFLSMGVLRLIRKPQSKTHPFGYSGYEPLVNLFRGLMILMVVVFGTFESIDSLMHGGNIIDFSSSLIYFVLCLSGCIITYFIFYFQNRKQSSPILKVEKSNWLIDTLLTAGMGISFMVAFFLKNFFPEFIAYVDPLVTILLLLSIVKMPFDTIRGALKELLQMAPSEDITHTINRVLKQYYTPSEISDYNHMITKTGREIYVLAVVLLNESQEKVDGQLRFDTIEKHDVFRETLFNDLKSIYPTIRLDVSFTFDAKWL</sequence>
<evidence type="ECO:0000256" key="1">
    <source>
        <dbReference type="ARBA" id="ARBA00004141"/>
    </source>
</evidence>
<evidence type="ECO:0000256" key="7">
    <source>
        <dbReference type="SAM" id="Phobius"/>
    </source>
</evidence>
<dbReference type="AlphaFoldDB" id="A0A7X8XVE3"/>
<dbReference type="GO" id="GO:0005886">
    <property type="term" value="C:plasma membrane"/>
    <property type="evidence" value="ECO:0007669"/>
    <property type="project" value="TreeGrafter"/>
</dbReference>
<feature type="transmembrane region" description="Helical" evidence="7">
    <location>
        <begin position="7"/>
        <end position="25"/>
    </location>
</feature>
<keyword evidence="4 7" id="KW-0812">Transmembrane</keyword>
<evidence type="ECO:0000259" key="8">
    <source>
        <dbReference type="Pfam" id="PF01545"/>
    </source>
</evidence>
<dbReference type="GO" id="GO:0015093">
    <property type="term" value="F:ferrous iron transmembrane transporter activity"/>
    <property type="evidence" value="ECO:0007669"/>
    <property type="project" value="TreeGrafter"/>
</dbReference>
<proteinExistence type="inferred from homology"/>
<protein>
    <submittedName>
        <fullName evidence="9">Cation diffusion facilitator family transporter</fullName>
    </submittedName>
</protein>
<dbReference type="InterPro" id="IPR050291">
    <property type="entry name" value="CDF_Transporter"/>
</dbReference>
<accession>A0A7X8XVE3</accession>
<feature type="transmembrane region" description="Helical" evidence="7">
    <location>
        <begin position="107"/>
        <end position="128"/>
    </location>
</feature>
<keyword evidence="6 7" id="KW-0472">Membrane</keyword>
<feature type="domain" description="Cation efflux protein transmembrane" evidence="8">
    <location>
        <begin position="7"/>
        <end position="206"/>
    </location>
</feature>
<evidence type="ECO:0000256" key="4">
    <source>
        <dbReference type="ARBA" id="ARBA00022692"/>
    </source>
</evidence>
<keyword evidence="10" id="KW-1185">Reference proteome</keyword>
<evidence type="ECO:0000313" key="9">
    <source>
        <dbReference type="EMBL" id="NLR90980.1"/>
    </source>
</evidence>
<dbReference type="RefSeq" id="WP_168881686.1">
    <property type="nucleotide sequence ID" value="NZ_JABAIL010000002.1"/>
</dbReference>
<dbReference type="GO" id="GO:0006882">
    <property type="term" value="P:intracellular zinc ion homeostasis"/>
    <property type="evidence" value="ECO:0007669"/>
    <property type="project" value="TreeGrafter"/>
</dbReference>
<gene>
    <name evidence="9" type="ORF">HGP29_07165</name>
</gene>
<evidence type="ECO:0000256" key="5">
    <source>
        <dbReference type="ARBA" id="ARBA00022989"/>
    </source>
</evidence>
<dbReference type="Gene3D" id="1.20.1510.10">
    <property type="entry name" value="Cation efflux protein transmembrane domain"/>
    <property type="match status" value="1"/>
</dbReference>
<feature type="transmembrane region" description="Helical" evidence="7">
    <location>
        <begin position="174"/>
        <end position="195"/>
    </location>
</feature>
<dbReference type="GO" id="GO:0015086">
    <property type="term" value="F:cadmium ion transmembrane transporter activity"/>
    <property type="evidence" value="ECO:0007669"/>
    <property type="project" value="TreeGrafter"/>
</dbReference>
<dbReference type="GO" id="GO:0015341">
    <property type="term" value="F:zinc efflux antiporter activity"/>
    <property type="evidence" value="ECO:0007669"/>
    <property type="project" value="TreeGrafter"/>
</dbReference>
<dbReference type="SUPFAM" id="SSF161111">
    <property type="entry name" value="Cation efflux protein transmembrane domain-like"/>
    <property type="match status" value="1"/>
</dbReference>
<dbReference type="InterPro" id="IPR027469">
    <property type="entry name" value="Cation_efflux_TMD_sf"/>
</dbReference>
<evidence type="ECO:0000256" key="3">
    <source>
        <dbReference type="ARBA" id="ARBA00022448"/>
    </source>
</evidence>
<organism evidence="9 10">
    <name type="scientific">Flammeovirga agarivorans</name>
    <dbReference type="NCBI Taxonomy" id="2726742"/>
    <lineage>
        <taxon>Bacteria</taxon>
        <taxon>Pseudomonadati</taxon>
        <taxon>Bacteroidota</taxon>
        <taxon>Cytophagia</taxon>
        <taxon>Cytophagales</taxon>
        <taxon>Flammeovirgaceae</taxon>
        <taxon>Flammeovirga</taxon>
    </lineage>
</organism>
<dbReference type="Proteomes" id="UP000585050">
    <property type="component" value="Unassembled WGS sequence"/>
</dbReference>
<keyword evidence="3" id="KW-0813">Transport</keyword>
<feature type="transmembrane region" description="Helical" evidence="7">
    <location>
        <begin position="148"/>
        <end position="168"/>
    </location>
</feature>
<dbReference type="Pfam" id="PF01545">
    <property type="entry name" value="Cation_efflux"/>
    <property type="match status" value="1"/>
</dbReference>